<evidence type="ECO:0000313" key="3">
    <source>
        <dbReference type="Proteomes" id="UP000324767"/>
    </source>
</evidence>
<evidence type="ECO:0000256" key="1">
    <source>
        <dbReference type="SAM" id="MobiDB-lite"/>
    </source>
</evidence>
<reference evidence="2 3" key="1">
    <citation type="submission" date="2019-09" db="EMBL/GenBank/DDBJ databases">
        <title>The hologenome of the rock-dwelling lichen Lasallia pustulata.</title>
        <authorList>
            <person name="Greshake Tzovaras B."/>
            <person name="Segers F."/>
            <person name="Bicker A."/>
            <person name="Dal Grande F."/>
            <person name="Otte J."/>
            <person name="Hankeln T."/>
            <person name="Schmitt I."/>
            <person name="Ebersberger I."/>
        </authorList>
    </citation>
    <scope>NUCLEOTIDE SEQUENCE [LARGE SCALE GENOMIC DNA]</scope>
    <source>
        <strain evidence="2">A1-1</strain>
    </source>
</reference>
<dbReference type="EMBL" id="VXIT01000003">
    <property type="protein sequence ID" value="KAA6413842.1"/>
    <property type="molecule type" value="Genomic_DNA"/>
</dbReference>
<organism evidence="2 3">
    <name type="scientific">Lasallia pustulata</name>
    <dbReference type="NCBI Taxonomy" id="136370"/>
    <lineage>
        <taxon>Eukaryota</taxon>
        <taxon>Fungi</taxon>
        <taxon>Dikarya</taxon>
        <taxon>Ascomycota</taxon>
        <taxon>Pezizomycotina</taxon>
        <taxon>Lecanoromycetes</taxon>
        <taxon>OSLEUM clade</taxon>
        <taxon>Umbilicariomycetidae</taxon>
        <taxon>Umbilicariales</taxon>
        <taxon>Umbilicariaceae</taxon>
        <taxon>Lasallia</taxon>
    </lineage>
</organism>
<name>A0A5M8PY10_9LECA</name>
<proteinExistence type="predicted"/>
<dbReference type="Proteomes" id="UP000324767">
    <property type="component" value="Unassembled WGS sequence"/>
</dbReference>
<evidence type="ECO:0000313" key="2">
    <source>
        <dbReference type="EMBL" id="KAA6413842.1"/>
    </source>
</evidence>
<feature type="compositionally biased region" description="Polar residues" evidence="1">
    <location>
        <begin position="86"/>
        <end position="111"/>
    </location>
</feature>
<protein>
    <submittedName>
        <fullName evidence="2">Uncharacterized protein</fullName>
    </submittedName>
</protein>
<feature type="compositionally biased region" description="Polar residues" evidence="1">
    <location>
        <begin position="66"/>
        <end position="77"/>
    </location>
</feature>
<comment type="caution">
    <text evidence="2">The sequence shown here is derived from an EMBL/GenBank/DDBJ whole genome shotgun (WGS) entry which is preliminary data.</text>
</comment>
<feature type="region of interest" description="Disordered" evidence="1">
    <location>
        <begin position="65"/>
        <end position="111"/>
    </location>
</feature>
<dbReference type="AlphaFoldDB" id="A0A5M8PY10"/>
<gene>
    <name evidence="2" type="ORF">FRX48_02204</name>
</gene>
<sequence length="111" mass="12515">MVSCFTQPLIFYGPASSWSCHRLIRTGTLSPRRTLQTNTVGDHQGRINKAQHMSSNAAYPAIATDPLSNQLPRNQPYTPVWLSMDPRQQSTAHSRSIDQTPNTYSRWQQAS</sequence>
<accession>A0A5M8PY10</accession>